<dbReference type="Pfam" id="PF00367">
    <property type="entry name" value="PTS_EIIB"/>
    <property type="match status" value="1"/>
</dbReference>
<dbReference type="FunFam" id="2.70.70.10:FF:000001">
    <property type="entry name" value="PTS system glucose-specific IIA component"/>
    <property type="match status" value="1"/>
</dbReference>
<keyword evidence="7 12" id="KW-0812">Transmembrane</keyword>
<evidence type="ECO:0000256" key="7">
    <source>
        <dbReference type="ARBA" id="ARBA00022692"/>
    </source>
</evidence>
<dbReference type="RefSeq" id="WP_134169654.1">
    <property type="nucleotide sequence ID" value="NZ_SODD01000019.1"/>
</dbReference>
<dbReference type="CDD" id="cd00212">
    <property type="entry name" value="PTS_IIB_glc"/>
    <property type="match status" value="1"/>
</dbReference>
<name>A0A4R7ZNJ6_9FIRM</name>
<evidence type="ECO:0000256" key="8">
    <source>
        <dbReference type="ARBA" id="ARBA00022777"/>
    </source>
</evidence>
<feature type="transmembrane region" description="Helical" evidence="12">
    <location>
        <begin position="169"/>
        <end position="187"/>
    </location>
</feature>
<feature type="transmembrane region" description="Helical" evidence="12">
    <location>
        <begin position="235"/>
        <end position="259"/>
    </location>
</feature>
<dbReference type="OrthoDB" id="9769191at2"/>
<feature type="active site" description="Phosphocysteine intermediate; for EIIB activity" evidence="11">
    <location>
        <position position="26"/>
    </location>
</feature>
<dbReference type="GO" id="GO:0009401">
    <property type="term" value="P:phosphoenolpyruvate-dependent sugar phosphotransferase system"/>
    <property type="evidence" value="ECO:0007669"/>
    <property type="project" value="UniProtKB-KW"/>
</dbReference>
<evidence type="ECO:0000313" key="17">
    <source>
        <dbReference type="Proteomes" id="UP000294743"/>
    </source>
</evidence>
<dbReference type="PROSITE" id="PS51098">
    <property type="entry name" value="PTS_EIIB_TYPE_1"/>
    <property type="match status" value="1"/>
</dbReference>
<evidence type="ECO:0000256" key="6">
    <source>
        <dbReference type="ARBA" id="ARBA00022683"/>
    </source>
</evidence>
<dbReference type="PROSITE" id="PS01035">
    <property type="entry name" value="PTS_EIIB_TYPE_1_CYS"/>
    <property type="match status" value="1"/>
</dbReference>
<comment type="caution">
    <text evidence="16">The sequence shown here is derived from an EMBL/GenBank/DDBJ whole genome shotgun (WGS) entry which is preliminary data.</text>
</comment>
<dbReference type="SUPFAM" id="SSF55604">
    <property type="entry name" value="Glucose permease domain IIB"/>
    <property type="match status" value="1"/>
</dbReference>
<feature type="transmembrane region" description="Helical" evidence="12">
    <location>
        <begin position="314"/>
        <end position="336"/>
    </location>
</feature>
<dbReference type="PANTHER" id="PTHR30175:SF1">
    <property type="entry name" value="PTS SYSTEM ARBUTIN-, CELLOBIOSE-, AND SALICIN-SPECIFIC EIIBC COMPONENT-RELATED"/>
    <property type="match status" value="1"/>
</dbReference>
<dbReference type="GO" id="GO:0005886">
    <property type="term" value="C:plasma membrane"/>
    <property type="evidence" value="ECO:0007669"/>
    <property type="project" value="UniProtKB-SubCell"/>
</dbReference>
<feature type="transmembrane region" description="Helical" evidence="12">
    <location>
        <begin position="289"/>
        <end position="308"/>
    </location>
</feature>
<evidence type="ECO:0000256" key="5">
    <source>
        <dbReference type="ARBA" id="ARBA00022679"/>
    </source>
</evidence>
<keyword evidence="17" id="KW-1185">Reference proteome</keyword>
<evidence type="ECO:0000313" key="16">
    <source>
        <dbReference type="EMBL" id="TDW16860.1"/>
    </source>
</evidence>
<reference evidence="16 17" key="1">
    <citation type="submission" date="2019-03" db="EMBL/GenBank/DDBJ databases">
        <title>Genomic Encyclopedia of Type Strains, Phase IV (KMG-IV): sequencing the most valuable type-strain genomes for metagenomic binning, comparative biology and taxonomic classification.</title>
        <authorList>
            <person name="Goeker M."/>
        </authorList>
    </citation>
    <scope>NUCLEOTIDE SEQUENCE [LARGE SCALE GENOMIC DNA]</scope>
    <source>
        <strain evidence="16 17">DSM 28867</strain>
    </source>
</reference>
<keyword evidence="4" id="KW-0762">Sugar transport</keyword>
<evidence type="ECO:0000256" key="9">
    <source>
        <dbReference type="ARBA" id="ARBA00022989"/>
    </source>
</evidence>
<feature type="domain" description="PTS EIIB type-1" evidence="14">
    <location>
        <begin position="4"/>
        <end position="86"/>
    </location>
</feature>
<feature type="transmembrane region" description="Helical" evidence="12">
    <location>
        <begin position="138"/>
        <end position="157"/>
    </location>
</feature>
<feature type="domain" description="PTS EIIA type-1" evidence="13">
    <location>
        <begin position="479"/>
        <end position="583"/>
    </location>
</feature>
<feature type="transmembrane region" description="Helical" evidence="12">
    <location>
        <begin position="106"/>
        <end position="132"/>
    </location>
</feature>
<dbReference type="InterPro" id="IPR011297">
    <property type="entry name" value="PTS_IIABC_b_glu"/>
</dbReference>
<dbReference type="GO" id="GO:0015771">
    <property type="term" value="P:trehalose transport"/>
    <property type="evidence" value="ECO:0007669"/>
    <property type="project" value="TreeGrafter"/>
</dbReference>
<evidence type="ECO:0000256" key="3">
    <source>
        <dbReference type="ARBA" id="ARBA00022475"/>
    </source>
</evidence>
<keyword evidence="5" id="KW-0808">Transferase</keyword>
<dbReference type="GO" id="GO:0008982">
    <property type="term" value="F:protein-N(PI)-phosphohistidine-sugar phosphotransferase activity"/>
    <property type="evidence" value="ECO:0007669"/>
    <property type="project" value="InterPro"/>
</dbReference>
<evidence type="ECO:0000256" key="1">
    <source>
        <dbReference type="ARBA" id="ARBA00004651"/>
    </source>
</evidence>
<accession>A0A4R7ZNJ6</accession>
<keyword evidence="9 12" id="KW-1133">Transmembrane helix</keyword>
<proteinExistence type="predicted"/>
<evidence type="ECO:0000259" key="15">
    <source>
        <dbReference type="PROSITE" id="PS51103"/>
    </source>
</evidence>
<comment type="subcellular location">
    <subcellularLocation>
        <location evidence="1">Cell membrane</location>
        <topology evidence="1">Multi-pass membrane protein</topology>
    </subcellularLocation>
</comment>
<dbReference type="Gene3D" id="2.70.70.10">
    <property type="entry name" value="Glucose Permease (Domain IIA)"/>
    <property type="match status" value="1"/>
</dbReference>
<dbReference type="InterPro" id="IPR050558">
    <property type="entry name" value="PTS_Sugar-Specific_Components"/>
</dbReference>
<dbReference type="InterPro" id="IPR036878">
    <property type="entry name" value="Glu_permease_IIB"/>
</dbReference>
<dbReference type="Pfam" id="PF00358">
    <property type="entry name" value="PTS_EIIA_1"/>
    <property type="match status" value="1"/>
</dbReference>
<sequence length="605" mass="65901">MKYEEFGKRIIELVGGKDNVQAVVHCMTRLRFTLKNRDLADAEAIKAMDNVIDVVSNKVSFQIIIGTEVAEIHPEILQLLGMESEVKEEKKQNIVKRILDLVSETLTPILSVMMCAGLISGILSLLTVSGIISSESSTFMIFDSIRTSMFYFLPLFIAASASKRLGVPMYLGMLLATTLLSTTINGVEGLDLFGIALPTITYSSSFIPVLLGLWFMGIVYKYVQKIMPKSLDYFFTPLLTIIITLPITLLLFGPIGTWISDGLGYVFQFIGDTFGSWLVVTIYAACQPFLIMMGAGNFIIPIVVNSYATLGYDAMFTPAWIISDLAVAGAMLGYFLRAKDAKQKQFFGTLSFSAFMGITEPAVFGAFVKYRRPFFAVMIGGGIGGLIAGLLSVKGYTMTTLFGLLTFIGNNDYNNLYFMIAALIVGFVVAAIAGYVLWIPKSEQEEVKTEVKITESGLNKVRLTTPVLGESIPLADVKDKAFSTGALGKGIAIKPEDGLVKAPIAGEVVSLFPTNHAIGIKTEDGIEVLIHIGIDTVELQGEHFTPLVKQGDVVNVNDPLIEVDFAQVKAKGYDPTVIMVITNTQDYLEVVPNMTNANELVTVVL</sequence>
<evidence type="ECO:0000256" key="4">
    <source>
        <dbReference type="ARBA" id="ARBA00022597"/>
    </source>
</evidence>
<feature type="domain" description="PTS EIIC type-1" evidence="15">
    <location>
        <begin position="100"/>
        <end position="451"/>
    </location>
</feature>
<evidence type="ECO:0000259" key="13">
    <source>
        <dbReference type="PROSITE" id="PS51093"/>
    </source>
</evidence>
<dbReference type="Pfam" id="PF02378">
    <property type="entry name" value="PTS_EIIC"/>
    <property type="match status" value="1"/>
</dbReference>
<dbReference type="PROSITE" id="PS51093">
    <property type="entry name" value="PTS_EIIA_TYPE_1"/>
    <property type="match status" value="1"/>
</dbReference>
<dbReference type="NCBIfam" id="TIGR00830">
    <property type="entry name" value="PTBA"/>
    <property type="match status" value="1"/>
</dbReference>
<dbReference type="GO" id="GO:0090589">
    <property type="term" value="F:protein-phosphocysteine-trehalose phosphotransferase system transporter activity"/>
    <property type="evidence" value="ECO:0007669"/>
    <property type="project" value="TreeGrafter"/>
</dbReference>
<dbReference type="InterPro" id="IPR011055">
    <property type="entry name" value="Dup_hybrid_motif"/>
</dbReference>
<dbReference type="PANTHER" id="PTHR30175">
    <property type="entry name" value="PHOSPHOTRANSFERASE SYSTEM TRANSPORT PROTEIN"/>
    <property type="match status" value="1"/>
</dbReference>
<dbReference type="NCBIfam" id="TIGR01995">
    <property type="entry name" value="PTS-II-ABC-beta"/>
    <property type="match status" value="1"/>
</dbReference>
<evidence type="ECO:0000259" key="14">
    <source>
        <dbReference type="PROSITE" id="PS51098"/>
    </source>
</evidence>
<protein>
    <submittedName>
        <fullName evidence="16">PTS system beta-glucosides-specific IIC component</fullName>
    </submittedName>
</protein>
<feature type="transmembrane region" description="Helical" evidence="12">
    <location>
        <begin position="374"/>
        <end position="396"/>
    </location>
</feature>
<feature type="transmembrane region" description="Helical" evidence="12">
    <location>
        <begin position="199"/>
        <end position="223"/>
    </location>
</feature>
<feature type="transmembrane region" description="Helical" evidence="12">
    <location>
        <begin position="416"/>
        <end position="438"/>
    </location>
</feature>
<dbReference type="AlphaFoldDB" id="A0A4R7ZNJ6"/>
<keyword evidence="3" id="KW-1003">Cell membrane</keyword>
<keyword evidence="10 12" id="KW-0472">Membrane</keyword>
<evidence type="ECO:0000256" key="10">
    <source>
        <dbReference type="ARBA" id="ARBA00023136"/>
    </source>
</evidence>
<evidence type="ECO:0000256" key="2">
    <source>
        <dbReference type="ARBA" id="ARBA00022448"/>
    </source>
</evidence>
<keyword evidence="6" id="KW-0598">Phosphotransferase system</keyword>
<keyword evidence="2" id="KW-0813">Transport</keyword>
<dbReference type="InterPro" id="IPR001127">
    <property type="entry name" value="PTS_EIIA_1_perm"/>
</dbReference>
<dbReference type="EMBL" id="SODD01000019">
    <property type="protein sequence ID" value="TDW16860.1"/>
    <property type="molecule type" value="Genomic_DNA"/>
</dbReference>
<dbReference type="PROSITE" id="PS51103">
    <property type="entry name" value="PTS_EIIC_TYPE_1"/>
    <property type="match status" value="1"/>
</dbReference>
<dbReference type="Proteomes" id="UP000294743">
    <property type="component" value="Unassembled WGS sequence"/>
</dbReference>
<evidence type="ECO:0000256" key="11">
    <source>
        <dbReference type="PROSITE-ProRule" id="PRU00421"/>
    </source>
</evidence>
<organism evidence="16 17">
    <name type="scientific">Breznakia blatticola</name>
    <dbReference type="NCBI Taxonomy" id="1754012"/>
    <lineage>
        <taxon>Bacteria</taxon>
        <taxon>Bacillati</taxon>
        <taxon>Bacillota</taxon>
        <taxon>Erysipelotrichia</taxon>
        <taxon>Erysipelotrichales</taxon>
        <taxon>Erysipelotrichaceae</taxon>
        <taxon>Breznakia</taxon>
    </lineage>
</organism>
<dbReference type="Gene3D" id="3.30.1360.60">
    <property type="entry name" value="Glucose permease domain IIB"/>
    <property type="match status" value="1"/>
</dbReference>
<dbReference type="InterPro" id="IPR013013">
    <property type="entry name" value="PTS_EIIC_1"/>
</dbReference>
<keyword evidence="8" id="KW-0418">Kinase</keyword>
<dbReference type="InterPro" id="IPR001996">
    <property type="entry name" value="PTS_IIB_1"/>
</dbReference>
<dbReference type="SUPFAM" id="SSF51261">
    <property type="entry name" value="Duplicated hybrid motif"/>
    <property type="match status" value="1"/>
</dbReference>
<dbReference type="PROSITE" id="PS00371">
    <property type="entry name" value="PTS_EIIA_TYPE_1_HIS"/>
    <property type="match status" value="1"/>
</dbReference>
<evidence type="ECO:0000256" key="12">
    <source>
        <dbReference type="SAM" id="Phobius"/>
    </source>
</evidence>
<dbReference type="InterPro" id="IPR003352">
    <property type="entry name" value="PTS_EIIC"/>
</dbReference>
<gene>
    <name evidence="16" type="ORF">EDD63_11926</name>
</gene>
<dbReference type="GO" id="GO:0016301">
    <property type="term" value="F:kinase activity"/>
    <property type="evidence" value="ECO:0007669"/>
    <property type="project" value="UniProtKB-KW"/>
</dbReference>
<dbReference type="InterPro" id="IPR018113">
    <property type="entry name" value="PTrfase_EIIB_Cys"/>
</dbReference>